<protein>
    <submittedName>
        <fullName evidence="1">Uncharacterized protein</fullName>
    </submittedName>
</protein>
<organism evidence="1">
    <name type="scientific">Odontella aurita</name>
    <dbReference type="NCBI Taxonomy" id="265563"/>
    <lineage>
        <taxon>Eukaryota</taxon>
        <taxon>Sar</taxon>
        <taxon>Stramenopiles</taxon>
        <taxon>Ochrophyta</taxon>
        <taxon>Bacillariophyta</taxon>
        <taxon>Mediophyceae</taxon>
        <taxon>Biddulphiophycidae</taxon>
        <taxon>Eupodiscales</taxon>
        <taxon>Odontellaceae</taxon>
        <taxon>Odontella</taxon>
    </lineage>
</organism>
<dbReference type="AlphaFoldDB" id="A0A7S4M715"/>
<dbReference type="EMBL" id="HBKQ01003132">
    <property type="protein sequence ID" value="CAE2204629.1"/>
    <property type="molecule type" value="Transcribed_RNA"/>
</dbReference>
<accession>A0A7S4M715</accession>
<proteinExistence type="predicted"/>
<name>A0A7S4M715_9STRA</name>
<gene>
    <name evidence="1" type="ORF">OAUR00152_LOCUS2146</name>
</gene>
<reference evidence="1" key="1">
    <citation type="submission" date="2021-01" db="EMBL/GenBank/DDBJ databases">
        <authorList>
            <person name="Corre E."/>
            <person name="Pelletier E."/>
            <person name="Niang G."/>
            <person name="Scheremetjew M."/>
            <person name="Finn R."/>
            <person name="Kale V."/>
            <person name="Holt S."/>
            <person name="Cochrane G."/>
            <person name="Meng A."/>
            <person name="Brown T."/>
            <person name="Cohen L."/>
        </authorList>
    </citation>
    <scope>NUCLEOTIDE SEQUENCE</scope>
    <source>
        <strain evidence="1">Isolate 1302-5</strain>
    </source>
</reference>
<evidence type="ECO:0000313" key="1">
    <source>
        <dbReference type="EMBL" id="CAE2204629.1"/>
    </source>
</evidence>
<sequence length="130" mass="14323">MYQHAIAGPHVHLSSMIIAARPGHTTASANRTRAQSVSGGTNGMKPHMQLMNIVPPAFSSPNGFNAYQNVAQKRWRRDRLHLDQRVNFRRDGGGFFSRAVFDGAGACNTLVVLEDVIFVSGCFFTFRTSL</sequence>